<sequence length="106" mass="11654">MASIFLLAIGVAVAVALIASVAINFLTPINDPGLSPLEQDCQEIANEGYRIHAMYPDSNPDELPVDDFKRLTYLDNLWMTKCVNGLPAESVFSIVNNVERNLYPGE</sequence>
<keyword evidence="2" id="KW-1185">Reference proteome</keyword>
<accession>A0A7D5M2V0</accession>
<evidence type="ECO:0000313" key="2">
    <source>
        <dbReference type="Proteomes" id="UP000509771"/>
    </source>
</evidence>
<reference evidence="1 2" key="1">
    <citation type="submission" date="2018-02" db="EMBL/GenBank/DDBJ databases">
        <title>Complete genome of Nitrosopumilus cobalaminigenes HCA1.</title>
        <authorList>
            <person name="Qin W."/>
            <person name="Zheng Y."/>
            <person name="Stahl D.A."/>
        </authorList>
    </citation>
    <scope>NUCLEOTIDE SEQUENCE [LARGE SCALE GENOMIC DNA]</scope>
    <source>
        <strain evidence="1 2">HCA1</strain>
    </source>
</reference>
<protein>
    <submittedName>
        <fullName evidence="1">Uncharacterized protein</fullName>
    </submittedName>
</protein>
<dbReference type="AlphaFoldDB" id="A0A7D5M2V0"/>
<dbReference type="OrthoDB" id="3222at2157"/>
<organism evidence="1 2">
    <name type="scientific">Nitrosopumilus cobalaminigenes</name>
    <dbReference type="NCBI Taxonomy" id="1470066"/>
    <lineage>
        <taxon>Archaea</taxon>
        <taxon>Nitrososphaerota</taxon>
        <taxon>Nitrososphaeria</taxon>
        <taxon>Nitrosopumilales</taxon>
        <taxon>Nitrosopumilaceae</taxon>
        <taxon>Nitrosopumilus</taxon>
    </lineage>
</organism>
<evidence type="ECO:0000313" key="1">
    <source>
        <dbReference type="EMBL" id="QLH03427.1"/>
    </source>
</evidence>
<gene>
    <name evidence="1" type="ORF">C5F47_07640</name>
</gene>
<dbReference type="Proteomes" id="UP000509771">
    <property type="component" value="Chromosome"/>
</dbReference>
<dbReference type="RefSeq" id="WP_179360545.1">
    <property type="nucleotide sequence ID" value="NZ_CP026993.1"/>
</dbReference>
<name>A0A7D5M2V0_9ARCH</name>
<dbReference type="EMBL" id="CP026993">
    <property type="protein sequence ID" value="QLH03427.1"/>
    <property type="molecule type" value="Genomic_DNA"/>
</dbReference>
<dbReference type="KEGG" id="ncl:C5F47_07640"/>
<dbReference type="GeneID" id="56059923"/>
<proteinExistence type="predicted"/>